<evidence type="ECO:0000256" key="3">
    <source>
        <dbReference type="ARBA" id="ARBA00023002"/>
    </source>
</evidence>
<comment type="subcellular location">
    <subcellularLocation>
        <location evidence="1">Periplasm</location>
    </subcellularLocation>
</comment>
<feature type="domain" description="DUF4396" evidence="9">
    <location>
        <begin position="77"/>
        <end position="214"/>
    </location>
</feature>
<dbReference type="InterPro" id="IPR045087">
    <property type="entry name" value="Cu-oxidase_fam"/>
</dbReference>
<sequence length="674" mass="74117">MLVQPIDIFLNVWLILAVMSAAYVAWDQFSGNPEPTVMKWGFVLVTLYMGPIGLLLYVMADKEPHPGEHEEFVKPLWKQGVGSTIHCVAGDATGIILAAVITATLGLPMWIDLIVEYLAGFGFGLFIFQSLFMKNMMGGTYWENVKKSFMPEFISMNAMMAGMAPVMTLLMMGRDMRAMEPTELLFWGVMALGVVAGFALTYPVNVWMVSRQMKHGLMTQRENADEHEEPHEHDAAQSAEPKSKRGSASTAAAGMKPGMAAMTMHSKAKKPAQHAHGTDEPDKGAQSGHAGHRGGAAGTQAGHQMQPNVTRPQLAAVTMVTGLMLLAGMTFPALSVNMRLSARDVGGAIMPPGMIMGWDTPGRAMRDMSAIHPKYVEYTAAEDARGDATLAPTIENGVKVFNLETSVVRWNILPDVQVEGYAFNHQIPGPRLRVTEGDRVRIRVTNRLPESTTVHWHGLIVPNEMDGPANITQKPIEPGGSYVYEFTTEQAGTFFYHTHDHADRQQALGLYGALIIDPKDGTKDAKVDHEYVIQLQEWLKRQALTYPAMLMEGGLPNYFTINGKAYPSTDTVKMKVGETIKLRFIGTNNNFIHPMHVHGGPFTVVARDGYTLSDAARFEADTVNVGPGQRYDVIWKARRPGKWIVHCHIPHHTTNNNVEHHGGGGLTMILDVQA</sequence>
<dbReference type="PANTHER" id="PTHR11709:SF394">
    <property type="entry name" value="FI03373P-RELATED"/>
    <property type="match status" value="1"/>
</dbReference>
<evidence type="ECO:0000259" key="7">
    <source>
        <dbReference type="Pfam" id="PF07731"/>
    </source>
</evidence>
<keyword evidence="6" id="KW-0812">Transmembrane</keyword>
<feature type="domain" description="Plastocyanin-like" evidence="8">
    <location>
        <begin position="409"/>
        <end position="519"/>
    </location>
</feature>
<dbReference type="Pfam" id="PF14342">
    <property type="entry name" value="DUF4396"/>
    <property type="match status" value="1"/>
</dbReference>
<evidence type="ECO:0000313" key="11">
    <source>
        <dbReference type="Proteomes" id="UP000267464"/>
    </source>
</evidence>
<feature type="transmembrane region" description="Helical" evidence="6">
    <location>
        <begin position="7"/>
        <end position="26"/>
    </location>
</feature>
<keyword evidence="2" id="KW-0479">Metal-binding</keyword>
<feature type="compositionally biased region" description="Low complexity" evidence="5">
    <location>
        <begin position="250"/>
        <end position="264"/>
    </location>
</feature>
<keyword evidence="6" id="KW-1133">Transmembrane helix</keyword>
<dbReference type="CDD" id="cd04202">
    <property type="entry name" value="CuRO_D2_2dMcoN_like"/>
    <property type="match status" value="1"/>
</dbReference>
<keyword evidence="4" id="KW-0186">Copper</keyword>
<dbReference type="AlphaFoldDB" id="A0A3N7ISI5"/>
<feature type="transmembrane region" description="Helical" evidence="6">
    <location>
        <begin position="113"/>
        <end position="132"/>
    </location>
</feature>
<feature type="transmembrane region" description="Helical" evidence="6">
    <location>
        <begin position="153"/>
        <end position="172"/>
    </location>
</feature>
<feature type="transmembrane region" description="Helical" evidence="6">
    <location>
        <begin position="314"/>
        <end position="334"/>
    </location>
</feature>
<dbReference type="RefSeq" id="WP_124543225.1">
    <property type="nucleotide sequence ID" value="NZ_QUSW01000009.1"/>
</dbReference>
<evidence type="ECO:0000259" key="9">
    <source>
        <dbReference type="Pfam" id="PF14342"/>
    </source>
</evidence>
<dbReference type="Pfam" id="PF07732">
    <property type="entry name" value="Cu-oxidase_3"/>
    <property type="match status" value="1"/>
</dbReference>
<feature type="region of interest" description="Disordered" evidence="5">
    <location>
        <begin position="219"/>
        <end position="307"/>
    </location>
</feature>
<feature type="transmembrane region" description="Helical" evidence="6">
    <location>
        <begin position="81"/>
        <end position="107"/>
    </location>
</feature>
<feature type="transmembrane region" description="Helical" evidence="6">
    <location>
        <begin position="38"/>
        <end position="60"/>
    </location>
</feature>
<reference evidence="10 11" key="1">
    <citation type="submission" date="2018-08" db="EMBL/GenBank/DDBJ databases">
        <authorList>
            <person name="Khan S.A."/>
            <person name="Jeon C.O."/>
            <person name="Chun B.H."/>
            <person name="Jeong S.E."/>
        </authorList>
    </citation>
    <scope>NUCLEOTIDE SEQUENCE [LARGE SCALE GENOMIC DNA]</scope>
    <source>
        <strain evidence="10 11">S-16</strain>
    </source>
</reference>
<dbReference type="InterPro" id="IPR008972">
    <property type="entry name" value="Cupredoxin"/>
</dbReference>
<feature type="domain" description="Plastocyanin-like" evidence="7">
    <location>
        <begin position="553"/>
        <end position="655"/>
    </location>
</feature>
<evidence type="ECO:0000256" key="2">
    <source>
        <dbReference type="ARBA" id="ARBA00022723"/>
    </source>
</evidence>
<dbReference type="Pfam" id="PF07731">
    <property type="entry name" value="Cu-oxidase_2"/>
    <property type="match status" value="1"/>
</dbReference>
<dbReference type="Gene3D" id="2.60.40.420">
    <property type="entry name" value="Cupredoxins - blue copper proteins"/>
    <property type="match status" value="2"/>
</dbReference>
<protein>
    <submittedName>
        <fullName evidence="10">DUF4396 domain-containing protein</fullName>
    </submittedName>
</protein>
<evidence type="ECO:0000256" key="4">
    <source>
        <dbReference type="ARBA" id="ARBA00023008"/>
    </source>
</evidence>
<dbReference type="PANTHER" id="PTHR11709">
    <property type="entry name" value="MULTI-COPPER OXIDASE"/>
    <property type="match status" value="1"/>
</dbReference>
<evidence type="ECO:0000313" key="10">
    <source>
        <dbReference type="EMBL" id="RQP21812.1"/>
    </source>
</evidence>
<feature type="transmembrane region" description="Helical" evidence="6">
    <location>
        <begin position="184"/>
        <end position="208"/>
    </location>
</feature>
<dbReference type="CDD" id="cd13860">
    <property type="entry name" value="CuRO_1_2dMco_1"/>
    <property type="match status" value="1"/>
</dbReference>
<dbReference type="OrthoDB" id="9757546at2"/>
<dbReference type="InterPro" id="IPR011707">
    <property type="entry name" value="Cu-oxidase-like_N"/>
</dbReference>
<reference evidence="10 11" key="2">
    <citation type="submission" date="2018-12" db="EMBL/GenBank/DDBJ databases">
        <title>Rhizobacter gummiphilus sp. nov., a rubber-degrading bacterium isolated from the soil of a botanical garden in Japan.</title>
        <authorList>
            <person name="Shunsuke S.S."/>
        </authorList>
    </citation>
    <scope>NUCLEOTIDE SEQUENCE [LARGE SCALE GENOMIC DNA]</scope>
    <source>
        <strain evidence="10 11">S-16</strain>
    </source>
</reference>
<evidence type="ECO:0000256" key="6">
    <source>
        <dbReference type="SAM" id="Phobius"/>
    </source>
</evidence>
<keyword evidence="6" id="KW-0472">Membrane</keyword>
<keyword evidence="11" id="KW-1185">Reference proteome</keyword>
<comment type="caution">
    <text evidence="10">The sequence shown here is derived from an EMBL/GenBank/DDBJ whole genome shotgun (WGS) entry which is preliminary data.</text>
</comment>
<organism evidence="10 11">
    <name type="scientific">Piscinibacter terrae</name>
    <dbReference type="NCBI Taxonomy" id="2496871"/>
    <lineage>
        <taxon>Bacteria</taxon>
        <taxon>Pseudomonadati</taxon>
        <taxon>Pseudomonadota</taxon>
        <taxon>Betaproteobacteria</taxon>
        <taxon>Burkholderiales</taxon>
        <taxon>Sphaerotilaceae</taxon>
        <taxon>Piscinibacter</taxon>
    </lineage>
</organism>
<proteinExistence type="predicted"/>
<dbReference type="InterPro" id="IPR011706">
    <property type="entry name" value="Cu-oxidase_C"/>
</dbReference>
<gene>
    <name evidence="10" type="ORF">DZC73_25570</name>
</gene>
<name>A0A3N7ISI5_9BURK</name>
<dbReference type="GO" id="GO:0005507">
    <property type="term" value="F:copper ion binding"/>
    <property type="evidence" value="ECO:0007669"/>
    <property type="project" value="InterPro"/>
</dbReference>
<feature type="compositionally biased region" description="Basic and acidic residues" evidence="5">
    <location>
        <begin position="222"/>
        <end position="235"/>
    </location>
</feature>
<evidence type="ECO:0000256" key="5">
    <source>
        <dbReference type="SAM" id="MobiDB-lite"/>
    </source>
</evidence>
<dbReference type="SUPFAM" id="SSF49503">
    <property type="entry name" value="Cupredoxins"/>
    <property type="match status" value="2"/>
</dbReference>
<evidence type="ECO:0000256" key="1">
    <source>
        <dbReference type="ARBA" id="ARBA00004418"/>
    </source>
</evidence>
<dbReference type="Proteomes" id="UP000267464">
    <property type="component" value="Unassembled WGS sequence"/>
</dbReference>
<dbReference type="GO" id="GO:0016491">
    <property type="term" value="F:oxidoreductase activity"/>
    <property type="evidence" value="ECO:0007669"/>
    <property type="project" value="UniProtKB-KW"/>
</dbReference>
<dbReference type="GO" id="GO:0042597">
    <property type="term" value="C:periplasmic space"/>
    <property type="evidence" value="ECO:0007669"/>
    <property type="project" value="UniProtKB-SubCell"/>
</dbReference>
<dbReference type="InterPro" id="IPR025509">
    <property type="entry name" value="DUF4396"/>
</dbReference>
<dbReference type="EMBL" id="QUSW01000009">
    <property type="protein sequence ID" value="RQP21812.1"/>
    <property type="molecule type" value="Genomic_DNA"/>
</dbReference>
<evidence type="ECO:0000259" key="8">
    <source>
        <dbReference type="Pfam" id="PF07732"/>
    </source>
</evidence>
<accession>A0A3N7ISI5</accession>
<keyword evidence="3" id="KW-0560">Oxidoreductase</keyword>